<accession>A0ABS4RA79</accession>
<proteinExistence type="predicted"/>
<sequence length="190" mass="22289">MLKTNISKYFAEEVSESYKEEIDYAIKHGIIENNHSISLLNPGNRFMNAYIERSDKETEEFLAEEQAAFLNQPINYLKQHINEFIYMESDWFHMIQIESICLEVDDVFGTYEAILGLKLQKKYESVIKTFLENELVGERKVSLMFNQTDGLWDFNFALNNIEGFTDELTLAETMTLVYQFLFKLIESVEA</sequence>
<dbReference type="RefSeq" id="WP_066394292.1">
    <property type="nucleotide sequence ID" value="NZ_JAGIKZ010000001.1"/>
</dbReference>
<keyword evidence="2" id="KW-1185">Reference proteome</keyword>
<comment type="caution">
    <text evidence="1">The sequence shown here is derived from an EMBL/GenBank/DDBJ whole genome shotgun (WGS) entry which is preliminary data.</text>
</comment>
<dbReference type="Proteomes" id="UP001519293">
    <property type="component" value="Unassembled WGS sequence"/>
</dbReference>
<protein>
    <submittedName>
        <fullName evidence="1">Asparagine synthetase B (Glutamine-hydrolyzing)</fullName>
    </submittedName>
</protein>
<name>A0ABS4RA79_9BACI</name>
<evidence type="ECO:0000313" key="1">
    <source>
        <dbReference type="EMBL" id="MBP2239803.1"/>
    </source>
</evidence>
<organism evidence="1 2">
    <name type="scientific">Cytobacillus eiseniae</name>
    <dbReference type="NCBI Taxonomy" id="762947"/>
    <lineage>
        <taxon>Bacteria</taxon>
        <taxon>Bacillati</taxon>
        <taxon>Bacillota</taxon>
        <taxon>Bacilli</taxon>
        <taxon>Bacillales</taxon>
        <taxon>Bacillaceae</taxon>
        <taxon>Cytobacillus</taxon>
    </lineage>
</organism>
<dbReference type="EMBL" id="JAGIKZ010000001">
    <property type="protein sequence ID" value="MBP2239803.1"/>
    <property type="molecule type" value="Genomic_DNA"/>
</dbReference>
<evidence type="ECO:0000313" key="2">
    <source>
        <dbReference type="Proteomes" id="UP001519293"/>
    </source>
</evidence>
<gene>
    <name evidence="1" type="ORF">J2Z40_000356</name>
</gene>
<reference evidence="1 2" key="1">
    <citation type="submission" date="2021-03" db="EMBL/GenBank/DDBJ databases">
        <title>Genomic Encyclopedia of Type Strains, Phase IV (KMG-IV): sequencing the most valuable type-strain genomes for metagenomic binning, comparative biology and taxonomic classification.</title>
        <authorList>
            <person name="Goeker M."/>
        </authorList>
    </citation>
    <scope>NUCLEOTIDE SEQUENCE [LARGE SCALE GENOMIC DNA]</scope>
    <source>
        <strain evidence="1 2">DSM 26675</strain>
    </source>
</reference>